<dbReference type="RefSeq" id="WP_198574312.1">
    <property type="nucleotide sequence ID" value="NZ_JADWOX010000001.1"/>
</dbReference>
<protein>
    <recommendedName>
        <fullName evidence="3">GcrA cell cycle regulator</fullName>
    </recommendedName>
</protein>
<comment type="caution">
    <text evidence="1">The sequence shown here is derived from an EMBL/GenBank/DDBJ whole genome shotgun (WGS) entry which is preliminary data.</text>
</comment>
<dbReference type="InterPro" id="IPR011681">
    <property type="entry name" value="GcrA"/>
</dbReference>
<evidence type="ECO:0000313" key="2">
    <source>
        <dbReference type="Proteomes" id="UP000639859"/>
    </source>
</evidence>
<accession>A0ABS0SSN6</accession>
<gene>
    <name evidence="1" type="ORF">I4Q42_01595</name>
</gene>
<organism evidence="1 2">
    <name type="scientific">Caulobacter hibisci</name>
    <dbReference type="NCBI Taxonomy" id="2035993"/>
    <lineage>
        <taxon>Bacteria</taxon>
        <taxon>Pseudomonadati</taxon>
        <taxon>Pseudomonadota</taxon>
        <taxon>Alphaproteobacteria</taxon>
        <taxon>Caulobacterales</taxon>
        <taxon>Caulobacteraceae</taxon>
        <taxon>Caulobacter</taxon>
    </lineage>
</organism>
<name>A0ABS0SSN6_9CAUL</name>
<dbReference type="Proteomes" id="UP000639859">
    <property type="component" value="Unassembled WGS sequence"/>
</dbReference>
<evidence type="ECO:0000313" key="1">
    <source>
        <dbReference type="EMBL" id="MBI1682356.1"/>
    </source>
</evidence>
<proteinExistence type="predicted"/>
<reference evidence="1 2" key="1">
    <citation type="submission" date="2020-11" db="EMBL/GenBank/DDBJ databases">
        <title>genome sequence of strain KACC 18849.</title>
        <authorList>
            <person name="Gao J."/>
            <person name="Zhang X."/>
        </authorList>
    </citation>
    <scope>NUCLEOTIDE SEQUENCE [LARGE SCALE GENOMIC DNA]</scope>
    <source>
        <strain evidence="1 2">KACC 18849</strain>
    </source>
</reference>
<dbReference type="EMBL" id="JADWOX010000001">
    <property type="protein sequence ID" value="MBI1682356.1"/>
    <property type="molecule type" value="Genomic_DNA"/>
</dbReference>
<evidence type="ECO:0008006" key="3">
    <source>
        <dbReference type="Google" id="ProtNLM"/>
    </source>
</evidence>
<dbReference type="Pfam" id="PF07750">
    <property type="entry name" value="GcrA"/>
    <property type="match status" value="1"/>
</dbReference>
<keyword evidence="2" id="KW-1185">Reference proteome</keyword>
<sequence>MSALPALLELMMAPAPVAITPAPPVPRPRLVEATPPAPADPVEPERKAQAAILPPRHVRYHCEPLPNARPVPIAEVRDHHCRWIVEFDGEERFCGARKGKRPDGEPSPYCPTHQRRAFRTGVLLPAAFIKSVMRWAR</sequence>